<dbReference type="InterPro" id="IPR003923">
    <property type="entry name" value="TAF10"/>
</dbReference>
<keyword evidence="2" id="KW-0805">Transcription regulation</keyword>
<dbReference type="Gene3D" id="3.30.930.10">
    <property type="entry name" value="Bira Bifunctional Protein, Domain 2"/>
    <property type="match status" value="1"/>
</dbReference>
<dbReference type="STRING" id="6277.A0A498SC18"/>
<keyword evidence="4" id="KW-0539">Nucleus</keyword>
<gene>
    <name evidence="7" type="ORF">NAV_LOCUS3906</name>
</gene>
<evidence type="ECO:0000256" key="5">
    <source>
        <dbReference type="ARBA" id="ARBA00025730"/>
    </source>
</evidence>
<evidence type="ECO:0000256" key="3">
    <source>
        <dbReference type="ARBA" id="ARBA00023163"/>
    </source>
</evidence>
<evidence type="ECO:0000256" key="1">
    <source>
        <dbReference type="ARBA" id="ARBA00004123"/>
    </source>
</evidence>
<evidence type="ECO:0000256" key="6">
    <source>
        <dbReference type="SAM" id="MobiDB-lite"/>
    </source>
</evidence>
<feature type="compositionally biased region" description="Polar residues" evidence="6">
    <location>
        <begin position="20"/>
        <end position="49"/>
    </location>
</feature>
<accession>A0A498SC18</accession>
<evidence type="ECO:0000313" key="8">
    <source>
        <dbReference type="Proteomes" id="UP000276991"/>
    </source>
</evidence>
<name>A0A498SC18_ACAVI</name>
<dbReference type="EMBL" id="UPTC01000535">
    <property type="protein sequence ID" value="VBB29098.1"/>
    <property type="molecule type" value="Genomic_DNA"/>
</dbReference>
<dbReference type="GO" id="GO:0006367">
    <property type="term" value="P:transcription initiation at RNA polymerase II promoter"/>
    <property type="evidence" value="ECO:0007669"/>
    <property type="project" value="TreeGrafter"/>
</dbReference>
<dbReference type="OrthoDB" id="24683at2759"/>
<dbReference type="Proteomes" id="UP000276991">
    <property type="component" value="Unassembled WGS sequence"/>
</dbReference>
<dbReference type="GO" id="GO:0016251">
    <property type="term" value="F:RNA polymerase II general transcription initiation factor activity"/>
    <property type="evidence" value="ECO:0007669"/>
    <property type="project" value="TreeGrafter"/>
</dbReference>
<dbReference type="GO" id="GO:1990841">
    <property type="term" value="F:promoter-specific chromatin binding"/>
    <property type="evidence" value="ECO:0007669"/>
    <property type="project" value="TreeGrafter"/>
</dbReference>
<dbReference type="GO" id="GO:0000124">
    <property type="term" value="C:SAGA complex"/>
    <property type="evidence" value="ECO:0007669"/>
    <property type="project" value="TreeGrafter"/>
</dbReference>
<dbReference type="Pfam" id="PF03540">
    <property type="entry name" value="TAF10"/>
    <property type="match status" value="1"/>
</dbReference>
<dbReference type="AlphaFoldDB" id="A0A498SC18"/>
<dbReference type="PRINTS" id="PR01443">
    <property type="entry name" value="TFIID30KDSUB"/>
</dbReference>
<evidence type="ECO:0000256" key="4">
    <source>
        <dbReference type="ARBA" id="ARBA00023242"/>
    </source>
</evidence>
<evidence type="ECO:0008006" key="9">
    <source>
        <dbReference type="Google" id="ProtNLM"/>
    </source>
</evidence>
<sequence>MHSQSSDDRKLGIVPAGTKDASSAVQTLPSNTSTSRVTTSQQKPLPDSQQTVLLASGSVAQGTSLRDFVNDLDNYVPTIPDAVTIHYMKKSGVDCADSRVIRLFSLAAQKFTSDIILDAMQQARMKGLGQTKKGTKETRYTLTSELLEPVLAEYGIELRRPPYFQGAFMRVRVFVYKSSRNVTHLACRFCNNESAVHVVDPELDLRYRFEDMKRLMCMIEARRLNIDVKSVAANYHRWWDAYTKWRDSSIESHSGNVSRSRELRQLMLNESEGLLDALRLPNDLSASTLCSRDVVPSISKVDSEQNNKHIFFLQKAGMIKVEPSTSNAHLVGLPASLQYFLQKLFREEFTGNILNVSPPYFVRGAIIDGVNMSKESFPVFTSDMHKRSLLYLTGHSIPSLVALFVKKSLVFKTNRWPLRLLSSGASYGIPGSMPFSMLNLNNISQRSKTILLSLCKTQEEEDTEYKSLIKSLETILENRLSLKTTSSIVPPHKLLNFESAATCLSTSTGIEVARICTIGSYISRRLCILLDFKPGKIYFVRMVFVDIDLTRIVASMVEKHLISKESISENIHSFLIRSLTESPNFQKS</sequence>
<dbReference type="CDD" id="cd07982">
    <property type="entry name" value="HFD_TAF10"/>
    <property type="match status" value="1"/>
</dbReference>
<evidence type="ECO:0000256" key="2">
    <source>
        <dbReference type="ARBA" id="ARBA00023015"/>
    </source>
</evidence>
<dbReference type="PANTHER" id="PTHR21242">
    <property type="entry name" value="TRANSCRIPTION INITIATION FACTOR TFIID SUBUNIT 10"/>
    <property type="match status" value="1"/>
</dbReference>
<feature type="compositionally biased region" description="Basic and acidic residues" evidence="6">
    <location>
        <begin position="1"/>
        <end position="11"/>
    </location>
</feature>
<feature type="region of interest" description="Disordered" evidence="6">
    <location>
        <begin position="1"/>
        <end position="49"/>
    </location>
</feature>
<proteinExistence type="inferred from homology"/>
<dbReference type="GO" id="GO:0005669">
    <property type="term" value="C:transcription factor TFIID complex"/>
    <property type="evidence" value="ECO:0007669"/>
    <property type="project" value="TreeGrafter"/>
</dbReference>
<protein>
    <recommendedName>
        <fullName evidence="9">Transcription initiation factor TFIID subunit 10</fullName>
    </recommendedName>
</protein>
<reference evidence="7 8" key="1">
    <citation type="submission" date="2018-08" db="EMBL/GenBank/DDBJ databases">
        <authorList>
            <person name="Laetsch R D."/>
            <person name="Stevens L."/>
            <person name="Kumar S."/>
            <person name="Blaxter L. M."/>
        </authorList>
    </citation>
    <scope>NUCLEOTIDE SEQUENCE [LARGE SCALE GENOMIC DNA]</scope>
</reference>
<evidence type="ECO:0000313" key="7">
    <source>
        <dbReference type="EMBL" id="VBB29098.1"/>
    </source>
</evidence>
<dbReference type="PANTHER" id="PTHR21242:SF0">
    <property type="entry name" value="TRANSCRIPTION INITIATION FACTOR TFIID SUBUNIT 10"/>
    <property type="match status" value="1"/>
</dbReference>
<keyword evidence="8" id="KW-1185">Reference proteome</keyword>
<keyword evidence="3" id="KW-0804">Transcription</keyword>
<comment type="subcellular location">
    <subcellularLocation>
        <location evidence="1">Nucleus</location>
    </subcellularLocation>
</comment>
<organism evidence="7 8">
    <name type="scientific">Acanthocheilonema viteae</name>
    <name type="common">Filarial nematode worm</name>
    <name type="synonym">Dipetalonema viteae</name>
    <dbReference type="NCBI Taxonomy" id="6277"/>
    <lineage>
        <taxon>Eukaryota</taxon>
        <taxon>Metazoa</taxon>
        <taxon>Ecdysozoa</taxon>
        <taxon>Nematoda</taxon>
        <taxon>Chromadorea</taxon>
        <taxon>Rhabditida</taxon>
        <taxon>Spirurina</taxon>
        <taxon>Spiruromorpha</taxon>
        <taxon>Filarioidea</taxon>
        <taxon>Onchocercidae</taxon>
        <taxon>Acanthocheilonema</taxon>
    </lineage>
</organism>
<dbReference type="InterPro" id="IPR045864">
    <property type="entry name" value="aa-tRNA-synth_II/BPL/LPL"/>
</dbReference>
<comment type="similarity">
    <text evidence="5">Belongs to the TAF10 family.</text>
</comment>